<evidence type="ECO:0000259" key="3">
    <source>
        <dbReference type="Pfam" id="PF01052"/>
    </source>
</evidence>
<proteinExistence type="inferred from homology"/>
<evidence type="ECO:0000256" key="1">
    <source>
        <dbReference type="ARBA" id="ARBA00009226"/>
    </source>
</evidence>
<dbReference type="EMBL" id="VUOL01000001">
    <property type="protein sequence ID" value="KAA2233822.1"/>
    <property type="molecule type" value="Genomic_DNA"/>
</dbReference>
<keyword evidence="6" id="KW-1185">Reference proteome</keyword>
<evidence type="ECO:0000256" key="2">
    <source>
        <dbReference type="ARBA" id="ARBA00023026"/>
    </source>
</evidence>
<dbReference type="InterPro" id="IPR036429">
    <property type="entry name" value="SpoA-like_sf"/>
</dbReference>
<dbReference type="SUPFAM" id="SSF101801">
    <property type="entry name" value="Surface presentation of antigens (SPOA)"/>
    <property type="match status" value="1"/>
</dbReference>
<dbReference type="AlphaFoldDB" id="A0A5B2V5X4"/>
<dbReference type="OrthoDB" id="182173at2"/>
<accession>A0A5B2V5X4</accession>
<dbReference type="InterPro" id="IPR003283">
    <property type="entry name" value="T3SS_OMP_SpaO"/>
</dbReference>
<gene>
    <name evidence="4" type="ORF">F1720_02010</name>
    <name evidence="5" type="ORF">SAMN04490181_1955</name>
</gene>
<comment type="similarity">
    <text evidence="1">Belongs to the FliN/MopA/SpaO family.</text>
</comment>
<dbReference type="InterPro" id="IPR013385">
    <property type="entry name" value="T3SS_SpaO/YscQ/SpaO"/>
</dbReference>
<dbReference type="PANTHER" id="PTHR30034:SF6">
    <property type="entry name" value="YOP PROTEINS TRANSLOCATION PROTEIN Q"/>
    <property type="match status" value="1"/>
</dbReference>
<reference evidence="4 7" key="2">
    <citation type="submission" date="2019-09" db="EMBL/GenBank/DDBJ databases">
        <title>Draft genome sequence of Pseudomonas brenneri CCUG 51514(T).</title>
        <authorList>
            <person name="Tunovic T."/>
            <person name="Pineiro-Iglesias B."/>
            <person name="Unosson C."/>
            <person name="Inganas E."/>
            <person name="Ohlen M."/>
            <person name="Cardew S."/>
            <person name="Jensie-Markopoulos S."/>
            <person name="Salva-Serra F."/>
            <person name="Jaen-Luchoro D."/>
            <person name="Svensson-Stadler L."/>
            <person name="Chun J."/>
            <person name="Moore E."/>
        </authorList>
    </citation>
    <scope>NUCLEOTIDE SEQUENCE [LARGE SCALE GENOMIC DNA]</scope>
    <source>
        <strain evidence="4 7">CCUG 51514</strain>
    </source>
</reference>
<dbReference type="Pfam" id="PF01052">
    <property type="entry name" value="FliMN_C"/>
    <property type="match status" value="1"/>
</dbReference>
<evidence type="ECO:0000313" key="5">
    <source>
        <dbReference type="EMBL" id="SDU94552.1"/>
    </source>
</evidence>
<dbReference type="PANTHER" id="PTHR30034">
    <property type="entry name" value="FLAGELLAR MOTOR SWITCH PROTEIN FLIM"/>
    <property type="match status" value="1"/>
</dbReference>
<dbReference type="GO" id="GO:0050918">
    <property type="term" value="P:positive chemotaxis"/>
    <property type="evidence" value="ECO:0007669"/>
    <property type="project" value="TreeGrafter"/>
</dbReference>
<reference evidence="5 6" key="1">
    <citation type="submission" date="2016-10" db="EMBL/GenBank/DDBJ databases">
        <authorList>
            <person name="Varghese N."/>
            <person name="Submissions S."/>
        </authorList>
    </citation>
    <scope>NUCLEOTIDE SEQUENCE [LARGE SCALE GENOMIC DNA]</scope>
    <source>
        <strain evidence="5 6">BS2771</strain>
    </source>
</reference>
<organism evidence="4 7">
    <name type="scientific">Pseudomonas brenneri</name>
    <dbReference type="NCBI Taxonomy" id="129817"/>
    <lineage>
        <taxon>Bacteria</taxon>
        <taxon>Pseudomonadati</taxon>
        <taxon>Pseudomonadota</taxon>
        <taxon>Gammaproteobacteria</taxon>
        <taxon>Pseudomonadales</taxon>
        <taxon>Pseudomonadaceae</taxon>
        <taxon>Pseudomonas</taxon>
    </lineage>
</organism>
<dbReference type="NCBIfam" id="TIGR02551">
    <property type="entry name" value="SpaO_YscQ"/>
    <property type="match status" value="1"/>
</dbReference>
<dbReference type="PRINTS" id="PR01339">
    <property type="entry name" value="TYPE3OMOPROT"/>
</dbReference>
<dbReference type="GO" id="GO:0071978">
    <property type="term" value="P:bacterial-type flagellum-dependent swarming motility"/>
    <property type="evidence" value="ECO:0007669"/>
    <property type="project" value="TreeGrafter"/>
</dbReference>
<dbReference type="Gene3D" id="2.30.330.10">
    <property type="entry name" value="SpoA-like"/>
    <property type="match status" value="1"/>
</dbReference>
<keyword evidence="2" id="KW-0843">Virulence</keyword>
<protein>
    <submittedName>
        <fullName evidence="5">Type III secretion system apparatus protein YscQ/HrcQ</fullName>
    </submittedName>
    <submittedName>
        <fullName evidence="4">YscQ/HrcQ family type III secretion apparatus protein</fullName>
    </submittedName>
</protein>
<name>A0A5B2V5X4_9PSED</name>
<dbReference type="GO" id="GO:0030254">
    <property type="term" value="P:protein secretion by the type III secretion system"/>
    <property type="evidence" value="ECO:0007669"/>
    <property type="project" value="InterPro"/>
</dbReference>
<dbReference type="InterPro" id="IPR001543">
    <property type="entry name" value="FliN-like_C"/>
</dbReference>
<evidence type="ECO:0000313" key="7">
    <source>
        <dbReference type="Proteomes" id="UP000325296"/>
    </source>
</evidence>
<dbReference type="Proteomes" id="UP000199620">
    <property type="component" value="Chromosome I"/>
</dbReference>
<evidence type="ECO:0000313" key="4">
    <source>
        <dbReference type="EMBL" id="KAA2233822.1"/>
    </source>
</evidence>
<feature type="domain" description="Flagellar motor switch protein FliN-like C-terminal" evidence="3">
    <location>
        <begin position="235"/>
        <end position="305"/>
    </location>
</feature>
<dbReference type="EMBL" id="LT629800">
    <property type="protein sequence ID" value="SDU94552.1"/>
    <property type="molecule type" value="Genomic_DNA"/>
</dbReference>
<evidence type="ECO:0000313" key="6">
    <source>
        <dbReference type="Proteomes" id="UP000199620"/>
    </source>
</evidence>
<sequence length="310" mass="33963">MSSLTLPRAAPRELALQQKLSRCRSRYPLAQGEARLAILVPPDSLDVRLSLHWQGLLLHWRCHSAPLAAWLEPHLQEAALSSLPLPLQLALLELESVVLPGLTWKSIQPCTDAPDTGTPTLALTLTRGAQRLVVWLESDPSAVLAFVPARPLAELSAVMLRLSLQWGPISLLPAQLHSLATGDLLLLPARHDATSPLLGVVEDRPWAHFRHHESQLELLAMHNDAPLQTPNDLTHLDQLPVQVSFEVGRQTLDLHSLATLQPGSLIDLAAPLDGEVRILVNHRCVGTGELVSIQDRLGVRVNRLLQDLPA</sequence>
<dbReference type="RefSeq" id="WP_090291228.1">
    <property type="nucleotide sequence ID" value="NZ_BMNU01000001.1"/>
</dbReference>
<dbReference type="Proteomes" id="UP000325296">
    <property type="component" value="Unassembled WGS sequence"/>
</dbReference>